<dbReference type="Pfam" id="PF08352">
    <property type="entry name" value="oligo_HPY"/>
    <property type="match status" value="1"/>
</dbReference>
<comment type="caution">
    <text evidence="6">The sequence shown here is derived from an EMBL/GenBank/DDBJ whole genome shotgun (WGS) entry which is preliminary data.</text>
</comment>
<dbReference type="PROSITE" id="PS50893">
    <property type="entry name" value="ABC_TRANSPORTER_2"/>
    <property type="match status" value="1"/>
</dbReference>
<dbReference type="InterPro" id="IPR013563">
    <property type="entry name" value="Oligopep_ABC_C"/>
</dbReference>
<dbReference type="GO" id="GO:0005524">
    <property type="term" value="F:ATP binding"/>
    <property type="evidence" value="ECO:0007669"/>
    <property type="project" value="UniProtKB-KW"/>
</dbReference>
<gene>
    <name evidence="6" type="ORF">M1O15_25420</name>
</gene>
<organism evidence="6 7">
    <name type="scientific">Streptomyces lichenis</name>
    <dbReference type="NCBI Taxonomy" id="2306967"/>
    <lineage>
        <taxon>Bacteria</taxon>
        <taxon>Bacillati</taxon>
        <taxon>Actinomycetota</taxon>
        <taxon>Actinomycetes</taxon>
        <taxon>Kitasatosporales</taxon>
        <taxon>Streptomycetaceae</taxon>
        <taxon>Streptomyces</taxon>
    </lineage>
</organism>
<keyword evidence="7" id="KW-1185">Reference proteome</keyword>
<keyword evidence="4 6" id="KW-0067">ATP-binding</keyword>
<evidence type="ECO:0000256" key="4">
    <source>
        <dbReference type="ARBA" id="ARBA00022840"/>
    </source>
</evidence>
<dbReference type="PANTHER" id="PTHR43776">
    <property type="entry name" value="TRANSPORT ATP-BINDING PROTEIN"/>
    <property type="match status" value="1"/>
</dbReference>
<keyword evidence="3" id="KW-0547">Nucleotide-binding</keyword>
<evidence type="ECO:0000256" key="2">
    <source>
        <dbReference type="ARBA" id="ARBA00022448"/>
    </source>
</evidence>
<proteinExistence type="inferred from homology"/>
<keyword evidence="2" id="KW-0813">Transport</keyword>
<dbReference type="InterPro" id="IPR017871">
    <property type="entry name" value="ABC_transporter-like_CS"/>
</dbReference>
<accession>A0ABT0IH85</accession>
<dbReference type="Proteomes" id="UP001522868">
    <property type="component" value="Unassembled WGS sequence"/>
</dbReference>
<dbReference type="InterPro" id="IPR050319">
    <property type="entry name" value="ABC_transp_ATP-bind"/>
</dbReference>
<evidence type="ECO:0000313" key="6">
    <source>
        <dbReference type="EMBL" id="MCK8680676.1"/>
    </source>
</evidence>
<dbReference type="SMART" id="SM00382">
    <property type="entry name" value="AAA"/>
    <property type="match status" value="1"/>
</dbReference>
<dbReference type="PROSITE" id="PS00211">
    <property type="entry name" value="ABC_TRANSPORTER_1"/>
    <property type="match status" value="1"/>
</dbReference>
<dbReference type="InterPro" id="IPR003593">
    <property type="entry name" value="AAA+_ATPase"/>
</dbReference>
<evidence type="ECO:0000259" key="5">
    <source>
        <dbReference type="PROSITE" id="PS50893"/>
    </source>
</evidence>
<feature type="domain" description="ABC transporter" evidence="5">
    <location>
        <begin position="7"/>
        <end position="227"/>
    </location>
</feature>
<dbReference type="Pfam" id="PF00005">
    <property type="entry name" value="ABC_tran"/>
    <property type="match status" value="1"/>
</dbReference>
<dbReference type="InterPro" id="IPR027417">
    <property type="entry name" value="P-loop_NTPase"/>
</dbReference>
<reference evidence="6 7" key="1">
    <citation type="submission" date="2022-04" db="EMBL/GenBank/DDBJ databases">
        <title>Streptomyces sp. nov. LCR6-01 isolated from Lichen of Dirinaria sp.</title>
        <authorList>
            <person name="Kanchanasin P."/>
            <person name="Tanasupawat S."/>
            <person name="Phongsopitanun W."/>
        </authorList>
    </citation>
    <scope>NUCLEOTIDE SEQUENCE [LARGE SCALE GENOMIC DNA]</scope>
    <source>
        <strain evidence="6 7">LCR6-01</strain>
    </source>
</reference>
<evidence type="ECO:0000313" key="7">
    <source>
        <dbReference type="Proteomes" id="UP001522868"/>
    </source>
</evidence>
<dbReference type="Gene3D" id="3.40.50.300">
    <property type="entry name" value="P-loop containing nucleotide triphosphate hydrolases"/>
    <property type="match status" value="1"/>
</dbReference>
<comment type="similarity">
    <text evidence="1">Belongs to the ABC transporter superfamily.</text>
</comment>
<dbReference type="RefSeq" id="WP_248636497.1">
    <property type="nucleotide sequence ID" value="NZ_JALPTH010000029.1"/>
</dbReference>
<evidence type="ECO:0000256" key="3">
    <source>
        <dbReference type="ARBA" id="ARBA00022741"/>
    </source>
</evidence>
<sequence length="247" mass="26020">MNINDPVNISGLTVRFGSRTAVDRLSLEVPKGSTTGLVGESGSGKSTLARAVAGLLPCRGTVTGVAPGRVQMVFQDPSSSLDPRMSIGDAIAEGTRVPRARRAAEVGRLLELVALPAGYAGKYPRELSGGQCQRVAIARALAAGPELLIADEITSALDVSVQGAVLNLLRELRGELGLTMLFISHNLAVVRYVCDAVAVMRHGRLVESGPVQDVIGAPRHAYTRALLDAVPRLSPAASDTERVRRVR</sequence>
<dbReference type="CDD" id="cd03257">
    <property type="entry name" value="ABC_NikE_OppD_transporters"/>
    <property type="match status" value="1"/>
</dbReference>
<dbReference type="EMBL" id="JALPTH010000029">
    <property type="protein sequence ID" value="MCK8680676.1"/>
    <property type="molecule type" value="Genomic_DNA"/>
</dbReference>
<protein>
    <submittedName>
        <fullName evidence="6">ATP-binding cassette domain-containing protein</fullName>
    </submittedName>
</protein>
<evidence type="ECO:0000256" key="1">
    <source>
        <dbReference type="ARBA" id="ARBA00005417"/>
    </source>
</evidence>
<dbReference type="InterPro" id="IPR003439">
    <property type="entry name" value="ABC_transporter-like_ATP-bd"/>
</dbReference>
<dbReference type="SUPFAM" id="SSF52540">
    <property type="entry name" value="P-loop containing nucleoside triphosphate hydrolases"/>
    <property type="match status" value="1"/>
</dbReference>
<dbReference type="PANTHER" id="PTHR43776:SF7">
    <property type="entry name" value="D,D-DIPEPTIDE TRANSPORT ATP-BINDING PROTEIN DDPF-RELATED"/>
    <property type="match status" value="1"/>
</dbReference>
<name>A0ABT0IH85_9ACTN</name>